<comment type="caution">
    <text evidence="2">The sequence shown here is derived from an EMBL/GenBank/DDBJ whole genome shotgun (WGS) entry which is preliminary data.</text>
</comment>
<dbReference type="EMBL" id="JBHMDO010000003">
    <property type="protein sequence ID" value="MFB9324492.1"/>
    <property type="molecule type" value="Genomic_DNA"/>
</dbReference>
<accession>A0ABV5KGZ3</accession>
<dbReference type="Proteomes" id="UP001589747">
    <property type="component" value="Unassembled WGS sequence"/>
</dbReference>
<sequence length="102" mass="10291">MIHSMLSGVEAKDAGAASGLVNVAHQTGASLGLAVLITVFEAANRSAVTSDTSMAHAISVSIGGSAIFLTASLVAVLIFLLPADRARRAVARLEADRSGGRC</sequence>
<reference evidence="2 3" key="1">
    <citation type="submission" date="2024-09" db="EMBL/GenBank/DDBJ databases">
        <authorList>
            <person name="Sun Q."/>
            <person name="Mori K."/>
        </authorList>
    </citation>
    <scope>NUCLEOTIDE SEQUENCE [LARGE SCALE GENOMIC DNA]</scope>
    <source>
        <strain evidence="2 3">TISTR 2452</strain>
    </source>
</reference>
<feature type="transmembrane region" description="Helical" evidence="1">
    <location>
        <begin position="54"/>
        <end position="81"/>
    </location>
</feature>
<keyword evidence="3" id="KW-1185">Reference proteome</keyword>
<evidence type="ECO:0000256" key="1">
    <source>
        <dbReference type="SAM" id="Phobius"/>
    </source>
</evidence>
<evidence type="ECO:0008006" key="4">
    <source>
        <dbReference type="Google" id="ProtNLM"/>
    </source>
</evidence>
<name>A0ABV5KGZ3_9BACL</name>
<evidence type="ECO:0000313" key="2">
    <source>
        <dbReference type="EMBL" id="MFB9324492.1"/>
    </source>
</evidence>
<organism evidence="2 3">
    <name type="scientific">Paenibacillus aurantiacus</name>
    <dbReference type="NCBI Taxonomy" id="1936118"/>
    <lineage>
        <taxon>Bacteria</taxon>
        <taxon>Bacillati</taxon>
        <taxon>Bacillota</taxon>
        <taxon>Bacilli</taxon>
        <taxon>Bacillales</taxon>
        <taxon>Paenibacillaceae</taxon>
        <taxon>Paenibacillus</taxon>
    </lineage>
</organism>
<keyword evidence="1" id="KW-1133">Transmembrane helix</keyword>
<evidence type="ECO:0000313" key="3">
    <source>
        <dbReference type="Proteomes" id="UP001589747"/>
    </source>
</evidence>
<protein>
    <recommendedName>
        <fullName evidence="4">Major facilitator superfamily (MFS) profile domain-containing protein</fullName>
    </recommendedName>
</protein>
<keyword evidence="1" id="KW-0812">Transmembrane</keyword>
<dbReference type="RefSeq" id="WP_377489708.1">
    <property type="nucleotide sequence ID" value="NZ_JBHMDO010000003.1"/>
</dbReference>
<keyword evidence="1" id="KW-0472">Membrane</keyword>
<gene>
    <name evidence="2" type="ORF">ACFFSY_00875</name>
</gene>
<proteinExistence type="predicted"/>